<proteinExistence type="predicted"/>
<sequence length="42" mass="4748">MIWMQKVNAWEGKQLLFTLSLSDKATKKGPARRPALFISDVA</sequence>
<name>A7MEG6_CROS8</name>
<accession>A7MEG6</accession>
<dbReference type="AlphaFoldDB" id="A7MEG6"/>
<evidence type="ECO:0000313" key="1">
    <source>
        <dbReference type="EMBL" id="ABU75933.1"/>
    </source>
</evidence>
<dbReference type="Proteomes" id="UP000000260">
    <property type="component" value="Chromosome"/>
</dbReference>
<protein>
    <submittedName>
        <fullName evidence="1">Uncharacterized protein</fullName>
    </submittedName>
</protein>
<keyword evidence="2" id="KW-1185">Reference proteome</keyword>
<evidence type="ECO:0000313" key="2">
    <source>
        <dbReference type="Proteomes" id="UP000000260"/>
    </source>
</evidence>
<dbReference type="HOGENOM" id="CLU_3308292_0_0_6"/>
<organism evidence="1 2">
    <name type="scientific">Cronobacter sakazakii (strain ATCC BAA-894)</name>
    <name type="common">Enterobacter sakazakii</name>
    <dbReference type="NCBI Taxonomy" id="290339"/>
    <lineage>
        <taxon>Bacteria</taxon>
        <taxon>Pseudomonadati</taxon>
        <taxon>Pseudomonadota</taxon>
        <taxon>Gammaproteobacteria</taxon>
        <taxon>Enterobacterales</taxon>
        <taxon>Enterobacteriaceae</taxon>
        <taxon>Cronobacter</taxon>
    </lineage>
</organism>
<dbReference type="EMBL" id="CP000783">
    <property type="protein sequence ID" value="ABU75933.1"/>
    <property type="molecule type" value="Genomic_DNA"/>
</dbReference>
<reference evidence="1 2" key="1">
    <citation type="journal article" date="2010" name="PLoS ONE">
        <title>Genome sequence of Cronobacter sakazakii BAA-894 and comparative genomic hybridization analysis with other Cronobacter species.</title>
        <authorList>
            <person name="Kucerova E."/>
            <person name="Clifton S.W."/>
            <person name="Xia X.Q."/>
            <person name="Long F."/>
            <person name="Porwollik S."/>
            <person name="Fulton L."/>
            <person name="Fronick C."/>
            <person name="Minx P."/>
            <person name="Kyung K."/>
            <person name="Warren W."/>
            <person name="Fulton R."/>
            <person name="Feng D."/>
            <person name="Wollam A."/>
            <person name="Shah N."/>
            <person name="Bhonagiri V."/>
            <person name="Nash W.E."/>
            <person name="Hallsworth-Pepin K."/>
            <person name="Wilson R.K."/>
            <person name="McClelland M."/>
            <person name="Forsythe S.J."/>
        </authorList>
    </citation>
    <scope>NUCLEOTIDE SEQUENCE [LARGE SCALE GENOMIC DNA]</scope>
    <source>
        <strain evidence="1 2">ATCC BAA-894</strain>
    </source>
</reference>
<gene>
    <name evidence="1" type="ordered locus">ESA_00650</name>
</gene>
<dbReference type="KEGG" id="esa:ESA_00650"/>